<keyword evidence="1" id="KW-0812">Transmembrane</keyword>
<gene>
    <name evidence="2" type="ORF">EPD60_05825</name>
</gene>
<name>A0A4R1BKA9_9BACT</name>
<dbReference type="RefSeq" id="WP_131447783.1">
    <property type="nucleotide sequence ID" value="NZ_SJZI01000008.1"/>
</dbReference>
<proteinExistence type="predicted"/>
<sequence>MKRGAIGLSSLGLMQELIHAVEKKSGRKLMPAVSGNHHHKGKGKMSHTQNVEFALELLTAAIAFGLIDASNKKDTLLWGGIIGGALGLGTLWWHRRQGDSDLGALEPWEREERSKPVTGGSFWGDVLSVGLYTASGLLAGAYTAKGSRKLLKKFRKQFKKK</sequence>
<evidence type="ECO:0008006" key="4">
    <source>
        <dbReference type="Google" id="ProtNLM"/>
    </source>
</evidence>
<dbReference type="Proteomes" id="UP000295334">
    <property type="component" value="Unassembled WGS sequence"/>
</dbReference>
<evidence type="ECO:0000313" key="2">
    <source>
        <dbReference type="EMBL" id="TCJ17707.1"/>
    </source>
</evidence>
<keyword evidence="1" id="KW-1133">Transmembrane helix</keyword>
<keyword evidence="1" id="KW-0472">Membrane</keyword>
<dbReference type="AlphaFoldDB" id="A0A4R1BKA9"/>
<dbReference type="EMBL" id="SJZI01000008">
    <property type="protein sequence ID" value="TCJ17707.1"/>
    <property type="molecule type" value="Genomic_DNA"/>
</dbReference>
<feature type="transmembrane region" description="Helical" evidence="1">
    <location>
        <begin position="122"/>
        <end position="144"/>
    </location>
</feature>
<evidence type="ECO:0000256" key="1">
    <source>
        <dbReference type="SAM" id="Phobius"/>
    </source>
</evidence>
<keyword evidence="3" id="KW-1185">Reference proteome</keyword>
<feature type="transmembrane region" description="Helical" evidence="1">
    <location>
        <begin position="76"/>
        <end position="93"/>
    </location>
</feature>
<protein>
    <recommendedName>
        <fullName evidence="4">DUF4235 domain-containing protein</fullName>
    </recommendedName>
</protein>
<organism evidence="2 3">
    <name type="scientific">Flaviaesturariibacter flavus</name>
    <dbReference type="NCBI Taxonomy" id="2502780"/>
    <lineage>
        <taxon>Bacteria</taxon>
        <taxon>Pseudomonadati</taxon>
        <taxon>Bacteroidota</taxon>
        <taxon>Chitinophagia</taxon>
        <taxon>Chitinophagales</taxon>
        <taxon>Chitinophagaceae</taxon>
        <taxon>Flaviaestuariibacter</taxon>
    </lineage>
</organism>
<accession>A0A4R1BKA9</accession>
<comment type="caution">
    <text evidence="2">The sequence shown here is derived from an EMBL/GenBank/DDBJ whole genome shotgun (WGS) entry which is preliminary data.</text>
</comment>
<reference evidence="2 3" key="1">
    <citation type="submission" date="2019-03" db="EMBL/GenBank/DDBJ databases">
        <authorList>
            <person name="Kim M.K.M."/>
        </authorList>
    </citation>
    <scope>NUCLEOTIDE SEQUENCE [LARGE SCALE GENOMIC DNA]</scope>
    <source>
        <strain evidence="2 3">17J68-12</strain>
    </source>
</reference>
<evidence type="ECO:0000313" key="3">
    <source>
        <dbReference type="Proteomes" id="UP000295334"/>
    </source>
</evidence>